<evidence type="ECO:0000313" key="6">
    <source>
        <dbReference type="Proteomes" id="UP000033647"/>
    </source>
</evidence>
<accession>A0A0F4GXG1</accession>
<dbReference type="Gene3D" id="3.40.50.1820">
    <property type="entry name" value="alpha/beta hydrolase"/>
    <property type="match status" value="1"/>
</dbReference>
<evidence type="ECO:0000259" key="4">
    <source>
        <dbReference type="Pfam" id="PF00135"/>
    </source>
</evidence>
<sequence length="551" mass="62484">MPRPELKQKPYFLHSSSLGHLEGLTFTNASTCQTALTFFGGIPYALPPVAQYRFRAPRRLPGDFRYGTKASPGRYNRVAGVCPQPGWLGPPDEKSWDENCLFLNVYIPSGEAPSRGWPVFFYIHGGFLQWGAPNFDPVKVAPLLNSAFKAIIVAPAYRLNAFGFISSKELELEAQENGEHVGNQGFWDQRLALEWVAEHISEFGGNPDEITVGGYSAGSHSTFQQLAHELYFVPDHKAIIKRAIMWSNSPGVQPRTTAQHQAQFDELLTTLDIPLALIPHEKLQRLRALPPRDIIAAQDSLQISEFRACSDGTFISKSVVHSINTGDFARRMKRRGIKLINGECRDEHALYAAWRPPVTSTHDAVKLRLCADYPPEVVSKLMSFYCGDKKSLPHGARDWQDAFGRLYANMQVHSLERGFHEALDRGGLTYGEDVFRYRFDWRTSGCNLPAYWGVTHSSDMEIWLWGIDSKDGLTEEEKMLLRPWNEAFAKFVKGEKMPDLWRTKDVKQMVRLNEDGETDVWVDDRWDEGVQCWQAVNASKGGFLNWVRSRL</sequence>
<dbReference type="AlphaFoldDB" id="A0A0F4GXG1"/>
<name>A0A0F4GXG1_9PEZI</name>
<evidence type="ECO:0000313" key="5">
    <source>
        <dbReference type="EMBL" id="KJY01723.1"/>
    </source>
</evidence>
<comment type="caution">
    <text evidence="5">The sequence shown here is derived from an EMBL/GenBank/DDBJ whole genome shotgun (WGS) entry which is preliminary data.</text>
</comment>
<dbReference type="PANTHER" id="PTHR43142:SF4">
    <property type="entry name" value="CARBOXYLIC ESTER HYDROLASE"/>
    <property type="match status" value="1"/>
</dbReference>
<protein>
    <recommendedName>
        <fullName evidence="3">Carboxylic ester hydrolase</fullName>
        <ecNumber evidence="3">3.1.1.-</ecNumber>
    </recommendedName>
</protein>
<organism evidence="5 6">
    <name type="scientific">Zymoseptoria brevis</name>
    <dbReference type="NCBI Taxonomy" id="1047168"/>
    <lineage>
        <taxon>Eukaryota</taxon>
        <taxon>Fungi</taxon>
        <taxon>Dikarya</taxon>
        <taxon>Ascomycota</taxon>
        <taxon>Pezizomycotina</taxon>
        <taxon>Dothideomycetes</taxon>
        <taxon>Dothideomycetidae</taxon>
        <taxon>Mycosphaerellales</taxon>
        <taxon>Mycosphaerellaceae</taxon>
        <taxon>Zymoseptoria</taxon>
    </lineage>
</organism>
<dbReference type="SUPFAM" id="SSF53474">
    <property type="entry name" value="alpha/beta-Hydrolases"/>
    <property type="match status" value="1"/>
</dbReference>
<dbReference type="InterPro" id="IPR002018">
    <property type="entry name" value="CarbesteraseB"/>
</dbReference>
<dbReference type="InterPro" id="IPR019826">
    <property type="entry name" value="Carboxylesterase_B_AS"/>
</dbReference>
<dbReference type="Pfam" id="PF00135">
    <property type="entry name" value="COesterase"/>
    <property type="match status" value="1"/>
</dbReference>
<comment type="similarity">
    <text evidence="1 3">Belongs to the type-B carboxylesterase/lipase family.</text>
</comment>
<dbReference type="EC" id="3.1.1.-" evidence="3"/>
<evidence type="ECO:0000256" key="1">
    <source>
        <dbReference type="ARBA" id="ARBA00005964"/>
    </source>
</evidence>
<dbReference type="OrthoDB" id="6846267at2759"/>
<dbReference type="InterPro" id="IPR029058">
    <property type="entry name" value="AB_hydrolase_fold"/>
</dbReference>
<evidence type="ECO:0000256" key="2">
    <source>
        <dbReference type="ARBA" id="ARBA00022801"/>
    </source>
</evidence>
<dbReference type="Proteomes" id="UP000033647">
    <property type="component" value="Unassembled WGS sequence"/>
</dbReference>
<keyword evidence="6" id="KW-1185">Reference proteome</keyword>
<evidence type="ECO:0000256" key="3">
    <source>
        <dbReference type="RuleBase" id="RU361235"/>
    </source>
</evidence>
<proteinExistence type="inferred from homology"/>
<dbReference type="EMBL" id="LAFY01000271">
    <property type="protein sequence ID" value="KJY01723.1"/>
    <property type="molecule type" value="Genomic_DNA"/>
</dbReference>
<dbReference type="STRING" id="1047168.A0A0F4GXG1"/>
<gene>
    <name evidence="5" type="ORF">TI39_contig279g00020</name>
</gene>
<dbReference type="GO" id="GO:0016787">
    <property type="term" value="F:hydrolase activity"/>
    <property type="evidence" value="ECO:0007669"/>
    <property type="project" value="UniProtKB-KW"/>
</dbReference>
<reference evidence="5 6" key="1">
    <citation type="submission" date="2015-03" db="EMBL/GenBank/DDBJ databases">
        <title>RNA-seq based gene annotation and comparative genomics of four Zymoseptoria species reveal species-specific pathogenicity related genes and transposable element activity.</title>
        <authorList>
            <person name="Grandaubert J."/>
            <person name="Bhattacharyya A."/>
            <person name="Stukenbrock E.H."/>
        </authorList>
    </citation>
    <scope>NUCLEOTIDE SEQUENCE [LARGE SCALE GENOMIC DNA]</scope>
    <source>
        <strain evidence="5 6">Zb18110</strain>
    </source>
</reference>
<dbReference type="PROSITE" id="PS00122">
    <property type="entry name" value="CARBOXYLESTERASE_B_1"/>
    <property type="match status" value="1"/>
</dbReference>
<keyword evidence="2 3" id="KW-0378">Hydrolase</keyword>
<dbReference type="ESTHER" id="zymti-f9wzw8">
    <property type="family name" value="Fungal_carboxylesterase_lipase"/>
</dbReference>
<feature type="domain" description="Carboxylesterase type B" evidence="4">
    <location>
        <begin position="17"/>
        <end position="495"/>
    </location>
</feature>
<dbReference type="PANTHER" id="PTHR43142">
    <property type="entry name" value="CARBOXYLIC ESTER HYDROLASE"/>
    <property type="match status" value="1"/>
</dbReference>